<dbReference type="EC" id="2.5.1.18" evidence="1"/>
<organism evidence="3 4">
    <name type="scientific">Populus trichocarpa</name>
    <name type="common">Western balsam poplar</name>
    <name type="synonym">Populus balsamifera subsp. trichocarpa</name>
    <dbReference type="NCBI Taxonomy" id="3694"/>
    <lineage>
        <taxon>Eukaryota</taxon>
        <taxon>Viridiplantae</taxon>
        <taxon>Streptophyta</taxon>
        <taxon>Embryophyta</taxon>
        <taxon>Tracheophyta</taxon>
        <taxon>Spermatophyta</taxon>
        <taxon>Magnoliopsida</taxon>
        <taxon>eudicotyledons</taxon>
        <taxon>Gunneridae</taxon>
        <taxon>Pentapetalae</taxon>
        <taxon>rosids</taxon>
        <taxon>fabids</taxon>
        <taxon>Malpighiales</taxon>
        <taxon>Salicaceae</taxon>
        <taxon>Saliceae</taxon>
        <taxon>Populus</taxon>
    </lineage>
</organism>
<dbReference type="HOGENOM" id="CLU_011226_18_1_1"/>
<dbReference type="FunFam" id="1.20.1050.10:FF:000119">
    <property type="entry name" value="Glutathione S-transferase U10"/>
    <property type="match status" value="1"/>
</dbReference>
<keyword evidence="4" id="KW-1185">Reference proteome</keyword>
<evidence type="ECO:0000256" key="2">
    <source>
        <dbReference type="SAM" id="Coils"/>
    </source>
</evidence>
<dbReference type="InParanoid" id="B9HJH0"/>
<dbReference type="Gene3D" id="3.40.30.10">
    <property type="entry name" value="Glutaredoxin"/>
    <property type="match status" value="1"/>
</dbReference>
<dbReference type="GO" id="GO:0005829">
    <property type="term" value="C:cytosol"/>
    <property type="evidence" value="ECO:0007669"/>
    <property type="project" value="UniProtKB-SubCell"/>
</dbReference>
<dbReference type="AlphaFoldDB" id="B9HJH0"/>
<keyword evidence="2" id="KW-0175">Coiled coil</keyword>
<evidence type="ECO:0000313" key="3">
    <source>
        <dbReference type="EMBL" id="PNT24458.1"/>
    </source>
</evidence>
<keyword evidence="1" id="KW-0963">Cytoplasm</keyword>
<name>B9HJH0_POPTR</name>
<evidence type="ECO:0000313" key="4">
    <source>
        <dbReference type="Proteomes" id="UP000006729"/>
    </source>
</evidence>
<comment type="function">
    <text evidence="1">Is involved in the conjugation of reduced glutathione to a wide number of exogenous and endogenous hydrophobic electrophiles.</text>
</comment>
<protein>
    <recommendedName>
        <fullName evidence="1">Glutathione S-transferase</fullName>
        <ecNumber evidence="1">2.5.1.18</ecNumber>
    </recommendedName>
</protein>
<dbReference type="PANTHER" id="PTHR11260">
    <property type="entry name" value="GLUTATHIONE S-TRANSFERASE, GST, SUPERFAMILY, GST DOMAIN CONTAINING"/>
    <property type="match status" value="1"/>
</dbReference>
<dbReference type="InterPro" id="IPR036282">
    <property type="entry name" value="Glutathione-S-Trfase_C_sf"/>
</dbReference>
<reference evidence="3 4" key="1">
    <citation type="journal article" date="2006" name="Science">
        <title>The genome of black cottonwood, Populus trichocarpa (Torr. &amp; Gray).</title>
        <authorList>
            <person name="Tuskan G.A."/>
            <person name="Difazio S."/>
            <person name="Jansson S."/>
            <person name="Bohlmann J."/>
            <person name="Grigoriev I."/>
            <person name="Hellsten U."/>
            <person name="Putnam N."/>
            <person name="Ralph S."/>
            <person name="Rombauts S."/>
            <person name="Salamov A."/>
            <person name="Schein J."/>
            <person name="Sterck L."/>
            <person name="Aerts A."/>
            <person name="Bhalerao R.R."/>
            <person name="Bhalerao R.P."/>
            <person name="Blaudez D."/>
            <person name="Boerjan W."/>
            <person name="Brun A."/>
            <person name="Brunner A."/>
            <person name="Busov V."/>
            <person name="Campbell M."/>
            <person name="Carlson J."/>
            <person name="Chalot M."/>
            <person name="Chapman J."/>
            <person name="Chen G.L."/>
            <person name="Cooper D."/>
            <person name="Coutinho P.M."/>
            <person name="Couturier J."/>
            <person name="Covert S."/>
            <person name="Cronk Q."/>
            <person name="Cunningham R."/>
            <person name="Davis J."/>
            <person name="Degroeve S."/>
            <person name="Dejardin A."/>
            <person name="Depamphilis C."/>
            <person name="Detter J."/>
            <person name="Dirks B."/>
            <person name="Dubchak I."/>
            <person name="Duplessis S."/>
            <person name="Ehlting J."/>
            <person name="Ellis B."/>
            <person name="Gendler K."/>
            <person name="Goodstein D."/>
            <person name="Gribskov M."/>
            <person name="Grimwood J."/>
            <person name="Groover A."/>
            <person name="Gunter L."/>
            <person name="Hamberger B."/>
            <person name="Heinze B."/>
            <person name="Helariutta Y."/>
            <person name="Henrissat B."/>
            <person name="Holligan D."/>
            <person name="Holt R."/>
            <person name="Huang W."/>
            <person name="Islam-Faridi N."/>
            <person name="Jones S."/>
            <person name="Jones-Rhoades M."/>
            <person name="Jorgensen R."/>
            <person name="Joshi C."/>
            <person name="Kangasjarvi J."/>
            <person name="Karlsson J."/>
            <person name="Kelleher C."/>
            <person name="Kirkpatrick R."/>
            <person name="Kirst M."/>
            <person name="Kohler A."/>
            <person name="Kalluri U."/>
            <person name="Larimer F."/>
            <person name="Leebens-Mack J."/>
            <person name="Leple J.C."/>
            <person name="Locascio P."/>
            <person name="Lou Y."/>
            <person name="Lucas S."/>
            <person name="Martin F."/>
            <person name="Montanini B."/>
            <person name="Napoli C."/>
            <person name="Nelson D.R."/>
            <person name="Nelson C."/>
            <person name="Nieminen K."/>
            <person name="Nilsson O."/>
            <person name="Pereda V."/>
            <person name="Peter G."/>
            <person name="Philippe R."/>
            <person name="Pilate G."/>
            <person name="Poliakov A."/>
            <person name="Razumovskaya J."/>
            <person name="Richardson P."/>
            <person name="Rinaldi C."/>
            <person name="Ritland K."/>
            <person name="Rouze P."/>
            <person name="Ryaboy D."/>
            <person name="Schmutz J."/>
            <person name="Schrader J."/>
            <person name="Segerman B."/>
            <person name="Shin H."/>
            <person name="Siddiqui A."/>
            <person name="Sterky F."/>
            <person name="Terry A."/>
            <person name="Tsai C.J."/>
            <person name="Uberbacher E."/>
            <person name="Unneberg P."/>
            <person name="Vahala J."/>
            <person name="Wall K."/>
            <person name="Wessler S."/>
            <person name="Yang G."/>
            <person name="Yin T."/>
            <person name="Douglas C."/>
            <person name="Marra M."/>
            <person name="Sandberg G."/>
            <person name="Van de Peer Y."/>
            <person name="Rokhsar D."/>
        </authorList>
    </citation>
    <scope>NUCLEOTIDE SEQUENCE [LARGE SCALE GENOMIC DNA]</scope>
    <source>
        <strain evidence="4">cv. Nisqually</strain>
    </source>
</reference>
<dbReference type="GO" id="GO:0004364">
    <property type="term" value="F:glutathione transferase activity"/>
    <property type="evidence" value="ECO:0007669"/>
    <property type="project" value="UniProtKB-UniRule"/>
</dbReference>
<dbReference type="InterPro" id="IPR045073">
    <property type="entry name" value="Omega/Tau-like"/>
</dbReference>
<comment type="catalytic activity">
    <reaction evidence="1">
        <text>RX + glutathione = an S-substituted glutathione + a halide anion + H(+)</text>
        <dbReference type="Rhea" id="RHEA:16437"/>
        <dbReference type="ChEBI" id="CHEBI:15378"/>
        <dbReference type="ChEBI" id="CHEBI:16042"/>
        <dbReference type="ChEBI" id="CHEBI:17792"/>
        <dbReference type="ChEBI" id="CHEBI:57925"/>
        <dbReference type="ChEBI" id="CHEBI:90779"/>
        <dbReference type="EC" id="2.5.1.18"/>
    </reaction>
</comment>
<dbReference type="PANTHER" id="PTHR11260:SF753">
    <property type="entry name" value="GLUTATHIONE TRANSFERASE"/>
    <property type="match status" value="1"/>
</dbReference>
<gene>
    <name evidence="3" type="ORF">POPTR_008G135300</name>
</gene>
<dbReference type="eggNOG" id="KOG0406">
    <property type="taxonomic scope" value="Eukaryota"/>
</dbReference>
<accession>B9HJH0</accession>
<proteinExistence type="inferred from homology"/>
<feature type="coiled-coil region" evidence="2">
    <location>
        <begin position="65"/>
        <end position="92"/>
    </location>
</feature>
<dbReference type="GO" id="GO:0006749">
    <property type="term" value="P:glutathione metabolic process"/>
    <property type="evidence" value="ECO:0007669"/>
    <property type="project" value="InterPro"/>
</dbReference>
<keyword evidence="1" id="KW-0808">Transferase</keyword>
<dbReference type="CDD" id="cd03185">
    <property type="entry name" value="GST_C_Tau"/>
    <property type="match status" value="1"/>
</dbReference>
<evidence type="ECO:0000256" key="1">
    <source>
        <dbReference type="RuleBase" id="RU369102"/>
    </source>
</evidence>
<comment type="subcellular location">
    <subcellularLocation>
        <location evidence="1">Cytoplasm</location>
        <location evidence="1">Cytosol</location>
    </subcellularLocation>
</comment>
<dbReference type="STRING" id="3694.B9HJH0"/>
<sequence length="175" mass="19568">MEEETDRVTLHGMWASSYSKRVEMALKIKGMPTRPGKIHQGFGLLILIKEPKSASGLVLFNNSDEEAQEKAVEEVQEKMKVLEEGIKEFSAEDIRTSDGKKLGFMDVLVSTTFSTYKAYEGVLGVKVLEPEKNPLIYTRVTNLHVLPVVQELLPPHDKLVAILQGIRQDALKSSD</sequence>
<dbReference type="InterPro" id="IPR045074">
    <property type="entry name" value="GST_C_Tau"/>
</dbReference>
<dbReference type="Proteomes" id="UP000006729">
    <property type="component" value="Chromosome 8"/>
</dbReference>
<dbReference type="EMBL" id="CM009297">
    <property type="protein sequence ID" value="PNT24458.1"/>
    <property type="molecule type" value="Genomic_DNA"/>
</dbReference>
<comment type="similarity">
    <text evidence="1">Belongs to the GST superfamily.</text>
</comment>
<dbReference type="SUPFAM" id="SSF47616">
    <property type="entry name" value="GST C-terminal domain-like"/>
    <property type="match status" value="1"/>
</dbReference>
<dbReference type="Gene3D" id="1.20.1050.10">
    <property type="match status" value="1"/>
</dbReference>